<evidence type="ECO:0008006" key="3">
    <source>
        <dbReference type="Google" id="ProtNLM"/>
    </source>
</evidence>
<dbReference type="CAZy" id="GH117">
    <property type="family name" value="Glycoside Hydrolase Family 117"/>
</dbReference>
<dbReference type="AlphaFoldDB" id="D5EL79"/>
<dbReference type="Proteomes" id="UP000000925">
    <property type="component" value="Chromosome"/>
</dbReference>
<dbReference type="HOGENOM" id="CLU_055584_0_0_0"/>
<dbReference type="Gene3D" id="2.115.10.20">
    <property type="entry name" value="Glycosyl hydrolase domain, family 43"/>
    <property type="match status" value="1"/>
</dbReference>
<keyword evidence="2" id="KW-1185">Reference proteome</keyword>
<dbReference type="OrthoDB" id="180788at2"/>
<accession>D5EL79</accession>
<evidence type="ECO:0000313" key="2">
    <source>
        <dbReference type="Proteomes" id="UP000000925"/>
    </source>
</evidence>
<evidence type="ECO:0000313" key="1">
    <source>
        <dbReference type="EMBL" id="ADE53181.1"/>
    </source>
</evidence>
<dbReference type="CDD" id="cd08994">
    <property type="entry name" value="GH43_62_32_68_117_130-like"/>
    <property type="match status" value="1"/>
</dbReference>
<name>D5EL79_CORAD</name>
<protein>
    <recommendedName>
        <fullName evidence="3">Glycosyl hydrolase family 43</fullName>
    </recommendedName>
</protein>
<dbReference type="SUPFAM" id="SSF75005">
    <property type="entry name" value="Arabinanase/levansucrase/invertase"/>
    <property type="match status" value="1"/>
</dbReference>
<organism evidence="1 2">
    <name type="scientific">Coraliomargarita akajimensis (strain DSM 45221 / IAM 15411 / JCM 23193 / KCTC 12865 / 04OKA010-24)</name>
    <dbReference type="NCBI Taxonomy" id="583355"/>
    <lineage>
        <taxon>Bacteria</taxon>
        <taxon>Pseudomonadati</taxon>
        <taxon>Verrucomicrobiota</taxon>
        <taxon>Opitutia</taxon>
        <taxon>Puniceicoccales</taxon>
        <taxon>Coraliomargaritaceae</taxon>
        <taxon>Coraliomargarita</taxon>
    </lineage>
</organism>
<dbReference type="EMBL" id="CP001998">
    <property type="protein sequence ID" value="ADE53181.1"/>
    <property type="molecule type" value="Genomic_DNA"/>
</dbReference>
<proteinExistence type="predicted"/>
<dbReference type="RefSeq" id="WP_013041907.1">
    <property type="nucleotide sequence ID" value="NC_014008.1"/>
</dbReference>
<sequence>MSKVELFNRAEVLSDFSKKLKPVGRILEDPEYNVWCCSPIYDEQGRVHVFYAKWLNEYDHLGWVAASEVGHAVADSPEGPYTDMGTVLKGERGDSWDSWSIHNPTVYKVDDKYVMLYMGSDGSGLDVTLDEIMKMDAEEYAPYFLKLVQTKRVGMAIADSLDGPWERVGDKPIVGVGERGSWDDMVTSNPAFVQHEDGRFWLYYKGWDYASLPYNGNRKYGIAMAESVTGPYTKFEANPVVDYSPIDKLVQCEDAYVWHEDGEYHMILRDMGFYNHEYGLIIHSKDGIEWSEPEIAYKDAPAYFDEAMPGLDREGRFERPQLLMKDGKPDYLFCAYRGGKYNTSSAVVLKIEND</sequence>
<dbReference type="STRING" id="583355.Caka_0153"/>
<reference evidence="1 2" key="1">
    <citation type="journal article" date="2010" name="Stand. Genomic Sci.">
        <title>Complete genome sequence of Coraliomargarita akajimensis type strain (04OKA010-24).</title>
        <authorList>
            <person name="Mavromatis K."/>
            <person name="Abt B."/>
            <person name="Brambilla E."/>
            <person name="Lapidus A."/>
            <person name="Copeland A."/>
            <person name="Deshpande S."/>
            <person name="Nolan M."/>
            <person name="Lucas S."/>
            <person name="Tice H."/>
            <person name="Cheng J.F."/>
            <person name="Han C."/>
            <person name="Detter J.C."/>
            <person name="Woyke T."/>
            <person name="Goodwin L."/>
            <person name="Pitluck S."/>
            <person name="Held B."/>
            <person name="Brettin T."/>
            <person name="Tapia R."/>
            <person name="Ivanova N."/>
            <person name="Mikhailova N."/>
            <person name="Pati A."/>
            <person name="Liolios K."/>
            <person name="Chen A."/>
            <person name="Palaniappan K."/>
            <person name="Land M."/>
            <person name="Hauser L."/>
            <person name="Chang Y.J."/>
            <person name="Jeffries C.D."/>
            <person name="Rohde M."/>
            <person name="Goker M."/>
            <person name="Bristow J."/>
            <person name="Eisen J.A."/>
            <person name="Markowitz V."/>
            <person name="Hugenholtz P."/>
            <person name="Klenk H.P."/>
            <person name="Kyrpides N.C."/>
        </authorList>
    </citation>
    <scope>NUCLEOTIDE SEQUENCE [LARGE SCALE GENOMIC DNA]</scope>
    <source>
        <strain evidence="2">DSM 45221 / IAM 15411 / JCM 23193 / KCTC 12865</strain>
    </source>
</reference>
<dbReference type="KEGG" id="caa:Caka_0153"/>
<dbReference type="InterPro" id="IPR023296">
    <property type="entry name" value="Glyco_hydro_beta-prop_sf"/>
</dbReference>
<gene>
    <name evidence="1" type="ordered locus">Caka_0153</name>
</gene>
<dbReference type="eggNOG" id="COG1621">
    <property type="taxonomic scope" value="Bacteria"/>
</dbReference>